<dbReference type="InterPro" id="IPR001680">
    <property type="entry name" value="WD40_rpt"/>
</dbReference>
<dbReference type="Proteomes" id="UP000027586">
    <property type="component" value="Unassembled WGS sequence"/>
</dbReference>
<dbReference type="InterPro" id="IPR015943">
    <property type="entry name" value="WD40/YVTN_repeat-like_dom_sf"/>
</dbReference>
<dbReference type="PANTHER" id="PTHR23284">
    <property type="entry name" value="PROLACTIN REGULATORY ELEMENT BINDING PROTEIN"/>
    <property type="match status" value="1"/>
</dbReference>
<proteinExistence type="predicted"/>
<feature type="transmembrane region" description="Helical" evidence="11">
    <location>
        <begin position="354"/>
        <end position="372"/>
    </location>
</feature>
<evidence type="ECO:0000313" key="12">
    <source>
        <dbReference type="EMBL" id="CDH60317.1"/>
    </source>
</evidence>
<evidence type="ECO:0000256" key="3">
    <source>
        <dbReference type="ARBA" id="ARBA00022574"/>
    </source>
</evidence>
<evidence type="ECO:0000256" key="2">
    <source>
        <dbReference type="ARBA" id="ARBA00022448"/>
    </source>
</evidence>
<dbReference type="GO" id="GO:0005789">
    <property type="term" value="C:endoplasmic reticulum membrane"/>
    <property type="evidence" value="ECO:0007669"/>
    <property type="project" value="UniProtKB-SubCell"/>
</dbReference>
<dbReference type="PANTHER" id="PTHR23284:SF0">
    <property type="entry name" value="PROLACTIN REGULATORY ELEMENT-BINDING PROTEIN"/>
    <property type="match status" value="1"/>
</dbReference>
<evidence type="ECO:0000256" key="6">
    <source>
        <dbReference type="ARBA" id="ARBA00022824"/>
    </source>
</evidence>
<protein>
    <submittedName>
        <fullName evidence="12">Wd40 repeat-like protein</fullName>
    </submittedName>
</protein>
<evidence type="ECO:0000256" key="11">
    <source>
        <dbReference type="SAM" id="Phobius"/>
    </source>
</evidence>
<gene>
    <name evidence="12" type="ORF">LCOR_11103.1</name>
</gene>
<keyword evidence="7" id="KW-0931">ER-Golgi transport</keyword>
<keyword evidence="10 11" id="KW-0472">Membrane</keyword>
<comment type="subcellular location">
    <subcellularLocation>
        <location evidence="1">Endoplasmic reticulum membrane</location>
        <topology evidence="1">Single-pass membrane protein</topology>
    </subcellularLocation>
</comment>
<dbReference type="EMBL" id="CBTN010000089">
    <property type="protein sequence ID" value="CDH60317.1"/>
    <property type="molecule type" value="Genomic_DNA"/>
</dbReference>
<keyword evidence="13" id="KW-1185">Reference proteome</keyword>
<dbReference type="GO" id="GO:0015031">
    <property type="term" value="P:protein transport"/>
    <property type="evidence" value="ECO:0007669"/>
    <property type="project" value="UniProtKB-KW"/>
</dbReference>
<evidence type="ECO:0000256" key="9">
    <source>
        <dbReference type="ARBA" id="ARBA00022989"/>
    </source>
</evidence>
<evidence type="ECO:0000256" key="5">
    <source>
        <dbReference type="ARBA" id="ARBA00022737"/>
    </source>
</evidence>
<organism evidence="12 13">
    <name type="scientific">Lichtheimia corymbifera JMRC:FSU:9682</name>
    <dbReference type="NCBI Taxonomy" id="1263082"/>
    <lineage>
        <taxon>Eukaryota</taxon>
        <taxon>Fungi</taxon>
        <taxon>Fungi incertae sedis</taxon>
        <taxon>Mucoromycota</taxon>
        <taxon>Mucoromycotina</taxon>
        <taxon>Mucoromycetes</taxon>
        <taxon>Mucorales</taxon>
        <taxon>Lichtheimiaceae</taxon>
        <taxon>Lichtheimia</taxon>
    </lineage>
</organism>
<dbReference type="SUPFAM" id="SSF50998">
    <property type="entry name" value="Quinoprotein alcohol dehydrogenase-like"/>
    <property type="match status" value="1"/>
</dbReference>
<dbReference type="GO" id="GO:0003400">
    <property type="term" value="P:regulation of COPII vesicle coating"/>
    <property type="evidence" value="ECO:0007669"/>
    <property type="project" value="TreeGrafter"/>
</dbReference>
<keyword evidence="6" id="KW-0256">Endoplasmic reticulum</keyword>
<keyword evidence="8" id="KW-0653">Protein transport</keyword>
<evidence type="ECO:0000256" key="4">
    <source>
        <dbReference type="ARBA" id="ARBA00022692"/>
    </source>
</evidence>
<dbReference type="Pfam" id="PF00400">
    <property type="entry name" value="WD40"/>
    <property type="match status" value="2"/>
</dbReference>
<keyword evidence="2" id="KW-0813">Transport</keyword>
<accession>A0A068SEQ7</accession>
<dbReference type="AlphaFoldDB" id="A0A068SEQ7"/>
<dbReference type="InterPro" id="IPR011047">
    <property type="entry name" value="Quinoprotein_ADH-like_sf"/>
</dbReference>
<keyword evidence="5" id="KW-0677">Repeat</keyword>
<dbReference type="Gene3D" id="2.130.10.10">
    <property type="entry name" value="YVTN repeat-like/Quinoprotein amine dehydrogenase"/>
    <property type="match status" value="1"/>
</dbReference>
<dbReference type="SMART" id="SM00320">
    <property type="entry name" value="WD40"/>
    <property type="match status" value="3"/>
</dbReference>
<sequence length="389" mass="42245">MVRPQCPTYAVPVGFPVFGLAFTTTNQLLVGGGGGAGRSGIQNKLAKPRRKDLEEEAVYEFSNEEDAPMCIDVHPVDDTILAGVNASEENIKKGENSNCRVFKAHEATIELVKSMSTLDSKNPDDYQKAVRFCADGSLFATGTSNGQVNVYNYPDYTPLCDTIQVSEDDEVMDVDISNKKDKLVALTRDAIKLASLRGRHTGKVMQTISSPALDKKQKLQFRAFRYGRLYSKESAYLVGNSKSGGHLLKLDAYTLEVVRNVKISKKPITSFCLSREGGMAVAATADFSVIIMDATTLRVLHTVKEAHGFSITSIAISPDRLLLATGSADNSCRVVSLPQQFPSSAAAVIHPLKTVLLAVIVSLLLVAILRLFDSYYTDSSAVFNETSTD</sequence>
<keyword evidence="3" id="KW-0853">WD repeat</keyword>
<evidence type="ECO:0000313" key="13">
    <source>
        <dbReference type="Proteomes" id="UP000027586"/>
    </source>
</evidence>
<dbReference type="GO" id="GO:0006888">
    <property type="term" value="P:endoplasmic reticulum to Golgi vesicle-mediated transport"/>
    <property type="evidence" value="ECO:0007669"/>
    <property type="project" value="TreeGrafter"/>
</dbReference>
<dbReference type="GO" id="GO:0005085">
    <property type="term" value="F:guanyl-nucleotide exchange factor activity"/>
    <property type="evidence" value="ECO:0007669"/>
    <property type="project" value="InterPro"/>
</dbReference>
<keyword evidence="4 11" id="KW-0812">Transmembrane</keyword>
<evidence type="ECO:0000256" key="1">
    <source>
        <dbReference type="ARBA" id="ARBA00004389"/>
    </source>
</evidence>
<evidence type="ECO:0000256" key="7">
    <source>
        <dbReference type="ARBA" id="ARBA00022892"/>
    </source>
</evidence>
<evidence type="ECO:0000256" key="10">
    <source>
        <dbReference type="ARBA" id="ARBA00023136"/>
    </source>
</evidence>
<dbReference type="VEuPathDB" id="FungiDB:LCOR_11103.1"/>
<dbReference type="OrthoDB" id="2013972at2759"/>
<dbReference type="STRING" id="1263082.A0A068SEQ7"/>
<name>A0A068SEQ7_9FUNG</name>
<keyword evidence="9 11" id="KW-1133">Transmembrane helix</keyword>
<evidence type="ECO:0000256" key="8">
    <source>
        <dbReference type="ARBA" id="ARBA00022927"/>
    </source>
</evidence>
<reference evidence="12" key="1">
    <citation type="submission" date="2013-08" db="EMBL/GenBank/DDBJ databases">
        <title>Gene expansion shapes genome architecture in the human pathogen Lichtheimia corymbifera: an evolutionary genomics analysis in the ancient terrestrial Mucorales (Mucoromycotina).</title>
        <authorList>
            <person name="Schwartze V.U."/>
            <person name="Winter S."/>
            <person name="Shelest E."/>
            <person name="Marcet-Houben M."/>
            <person name="Horn F."/>
            <person name="Wehner S."/>
            <person name="Hoffmann K."/>
            <person name="Riege K."/>
            <person name="Sammeth M."/>
            <person name="Nowrousian M."/>
            <person name="Valiante V."/>
            <person name="Linde J."/>
            <person name="Jacobsen I.D."/>
            <person name="Marz M."/>
            <person name="Brakhage A.A."/>
            <person name="Gabaldon T."/>
            <person name="Bocker S."/>
            <person name="Voigt K."/>
        </authorList>
    </citation>
    <scope>NUCLEOTIDE SEQUENCE [LARGE SCALE GENOMIC DNA]</scope>
    <source>
        <strain evidence="12">FSU 9682</strain>
    </source>
</reference>
<dbReference type="InterPro" id="IPR045260">
    <property type="entry name" value="Sec12-like"/>
</dbReference>
<comment type="caution">
    <text evidence="12">The sequence shown here is derived from an EMBL/GenBank/DDBJ whole genome shotgun (WGS) entry which is preliminary data.</text>
</comment>